<organism evidence="1 2">
    <name type="scientific">Brumimicrobium salinarum</name>
    <dbReference type="NCBI Taxonomy" id="2058658"/>
    <lineage>
        <taxon>Bacteria</taxon>
        <taxon>Pseudomonadati</taxon>
        <taxon>Bacteroidota</taxon>
        <taxon>Flavobacteriia</taxon>
        <taxon>Flavobacteriales</taxon>
        <taxon>Crocinitomicaceae</taxon>
        <taxon>Brumimicrobium</taxon>
    </lineage>
</organism>
<name>A0A2I0R5K6_9FLAO</name>
<dbReference type="RefSeq" id="WP_101333017.1">
    <property type="nucleotide sequence ID" value="NZ_PJNI01000001.1"/>
</dbReference>
<evidence type="ECO:0008006" key="3">
    <source>
        <dbReference type="Google" id="ProtNLM"/>
    </source>
</evidence>
<accession>A0A2I0R5K6</accession>
<dbReference type="AlphaFoldDB" id="A0A2I0R5K6"/>
<evidence type="ECO:0000313" key="2">
    <source>
        <dbReference type="Proteomes" id="UP000236654"/>
    </source>
</evidence>
<keyword evidence="2" id="KW-1185">Reference proteome</keyword>
<gene>
    <name evidence="1" type="ORF">CW751_00605</name>
</gene>
<dbReference type="PROSITE" id="PS51257">
    <property type="entry name" value="PROKAR_LIPOPROTEIN"/>
    <property type="match status" value="1"/>
</dbReference>
<dbReference type="Proteomes" id="UP000236654">
    <property type="component" value="Unassembled WGS sequence"/>
</dbReference>
<evidence type="ECO:0000313" key="1">
    <source>
        <dbReference type="EMBL" id="PKR81871.1"/>
    </source>
</evidence>
<sequence>MNFKAKKCHFLIVTMGLFLLTSCDPILDLSIEVFNNTSEKVVVEFKALHDQNKDTSFTMDIGQKVTLYSKSKWGKAKHFDCCSREFDSLKVITIDSTKTAVKNFKNEDNWLIENDKKKVKCTVIINNDDLK</sequence>
<proteinExistence type="predicted"/>
<dbReference type="EMBL" id="PJNI01000001">
    <property type="protein sequence ID" value="PKR81871.1"/>
    <property type="molecule type" value="Genomic_DNA"/>
</dbReference>
<protein>
    <recommendedName>
        <fullName evidence="3">Lipoprotein</fullName>
    </recommendedName>
</protein>
<reference evidence="1 2" key="1">
    <citation type="submission" date="2017-12" db="EMBL/GenBank/DDBJ databases">
        <title>The draft genome sequence of Brumimicrobium saltpan LHR20.</title>
        <authorList>
            <person name="Do Z.-J."/>
            <person name="Luo H.-R."/>
        </authorList>
    </citation>
    <scope>NUCLEOTIDE SEQUENCE [LARGE SCALE GENOMIC DNA]</scope>
    <source>
        <strain evidence="1 2">LHR20</strain>
    </source>
</reference>
<comment type="caution">
    <text evidence="1">The sequence shown here is derived from an EMBL/GenBank/DDBJ whole genome shotgun (WGS) entry which is preliminary data.</text>
</comment>